<dbReference type="Proteomes" id="UP000606900">
    <property type="component" value="Unassembled WGS sequence"/>
</dbReference>
<accession>A0A090I1K3</accession>
<proteinExistence type="predicted"/>
<evidence type="ECO:0000313" key="5">
    <source>
        <dbReference type="Proteomes" id="UP000062768"/>
    </source>
</evidence>
<sequence length="125" mass="13492">MNINASSTGEEIAPMALAIHQLVNGLPITMRTLENPGVRIEDSKIVDSEYTGPVLEEVLKEGKVVQEIPKTGAYQGIPVVVVPVTEEGQVIAAIGVVDITKGIYSDIMEITKRPEELNEPRGDVQ</sequence>
<dbReference type="EMBL" id="LN515531">
    <property type="protein sequence ID" value="CEA12848.1"/>
    <property type="molecule type" value="Genomic_DNA"/>
</dbReference>
<dbReference type="EMBL" id="JADIIL010000034">
    <property type="protein sequence ID" value="MBF4475568.1"/>
    <property type="molecule type" value="Genomic_DNA"/>
</dbReference>
<organism evidence="2">
    <name type="scientific">Methanobacterium formicicum</name>
    <dbReference type="NCBI Taxonomy" id="2162"/>
    <lineage>
        <taxon>Archaea</taxon>
        <taxon>Methanobacteriati</taxon>
        <taxon>Methanobacteriota</taxon>
        <taxon>Methanomada group</taxon>
        <taxon>Methanobacteria</taxon>
        <taxon>Methanobacteriales</taxon>
        <taxon>Methanobacteriaceae</taxon>
        <taxon>Methanobacterium</taxon>
    </lineage>
</organism>
<dbReference type="Proteomes" id="UP000029661">
    <property type="component" value="Chromosome"/>
</dbReference>
<dbReference type="PIRSF" id="PIRSF006557">
    <property type="entry name" value="UCP006557_sign"/>
    <property type="match status" value="1"/>
</dbReference>
<dbReference type="RefSeq" id="WP_048072135.1">
    <property type="nucleotide sequence ID" value="NZ_CALCVY010000008.1"/>
</dbReference>
<dbReference type="OrthoDB" id="3369at2157"/>
<name>A0A090I1K3_METFO</name>
<dbReference type="Proteomes" id="UP000062768">
    <property type="component" value="Chromosome I"/>
</dbReference>
<dbReference type="Pfam" id="PF09884">
    <property type="entry name" value="DUF2111"/>
    <property type="match status" value="1"/>
</dbReference>
<evidence type="ECO:0000313" key="4">
    <source>
        <dbReference type="EMBL" id="MBF4475568.1"/>
    </source>
</evidence>
<protein>
    <submittedName>
        <fullName evidence="4">DUF2111 domain-containing protein</fullName>
    </submittedName>
</protein>
<reference evidence="1" key="1">
    <citation type="submission" date="2013-12" db="EMBL/GenBank/DDBJ databases">
        <title>The complete genome sequence of Methanobacterium sp. BRM9.</title>
        <authorList>
            <consortium name="Pastoral Greenhouse Gas Research Consortium"/>
            <person name="Kelly W.J."/>
            <person name="Leahy S.C."/>
            <person name="Perry R."/>
            <person name="Li D."/>
            <person name="Altermann E."/>
            <person name="Lambie S.C."/>
            <person name="Attwood G.T."/>
        </authorList>
    </citation>
    <scope>NUCLEOTIDE SEQUENCE [LARGE SCALE GENOMIC DNA]</scope>
    <source>
        <strain evidence="1">BRM9</strain>
    </source>
</reference>
<dbReference type="EMBL" id="LN734822">
    <property type="protein sequence ID" value="CEL25180.1"/>
    <property type="molecule type" value="Genomic_DNA"/>
</dbReference>
<reference evidence="4" key="4">
    <citation type="submission" date="2020-10" db="EMBL/GenBank/DDBJ databases">
        <title>Dehalococcoides mccartyi of a TCE/Cr reducing biochatode.</title>
        <authorList>
            <person name="Matturro B."/>
        </authorList>
    </citation>
    <scope>NUCLEOTIDE SEQUENCE</scope>
    <source>
        <strain evidence="4">Bin2</strain>
    </source>
</reference>
<evidence type="ECO:0000313" key="2">
    <source>
        <dbReference type="EMBL" id="CEA12848.1"/>
    </source>
</evidence>
<reference evidence="2" key="2">
    <citation type="submission" date="2014-08" db="EMBL/GenBank/DDBJ databases">
        <authorList>
            <person name="Wibberg D."/>
        </authorList>
    </citation>
    <scope>NUCLEOTIDE SEQUENCE</scope>
</reference>
<gene>
    <name evidence="1" type="ORF">BRM9_0507</name>
    <name evidence="2" type="ORF">DSM1535_0487</name>
    <name evidence="4" type="ORF">ISP06_08925</name>
    <name evidence="3" type="ORF">MB9_1545</name>
</gene>
<dbReference type="AlphaFoldDB" id="A0A090I1K3"/>
<dbReference type="KEGG" id="mfi:DSM1535_0487"/>
<dbReference type="GeneID" id="26739784"/>
<dbReference type="KEGG" id="mfc:BRM9_0507"/>
<dbReference type="EMBL" id="CP006933">
    <property type="protein sequence ID" value="AIS31330.1"/>
    <property type="molecule type" value="Genomic_DNA"/>
</dbReference>
<dbReference type="InterPro" id="IPR012029">
    <property type="entry name" value="UCP006557"/>
</dbReference>
<reference evidence="3" key="3">
    <citation type="submission" date="2014-09" db="EMBL/GenBank/DDBJ databases">
        <authorList>
            <person name="Bishop-Lilly K.A."/>
            <person name="Broomall S.M."/>
            <person name="Chain P.S."/>
            <person name="Chertkov O."/>
            <person name="Coyne S.R."/>
            <person name="Daligault H.E."/>
            <person name="Davenport K.W."/>
            <person name="Erkkila T."/>
            <person name="Frey K.G."/>
            <person name="Gibbons H.S."/>
            <person name="Gu W."/>
            <person name="Jaissle J."/>
            <person name="Johnson S.L."/>
            <person name="Koroleva G.I."/>
            <person name="Ladner J.T."/>
            <person name="Lo C.-C."/>
            <person name="Minogue T.D."/>
            <person name="Munk C."/>
            <person name="Palacios G.F."/>
            <person name="Redden C.L."/>
            <person name="Rosenzweig C.N."/>
            <person name="Scholz M.B."/>
            <person name="Teshima H."/>
            <person name="Xu Y."/>
        </authorList>
    </citation>
    <scope>NUCLEOTIDE SEQUENCE</scope>
    <source>
        <strain evidence="3">Mb9</strain>
    </source>
</reference>
<evidence type="ECO:0000313" key="3">
    <source>
        <dbReference type="EMBL" id="CEL25180.1"/>
    </source>
</evidence>
<dbReference type="STRING" id="2162.BRM9_0507"/>
<dbReference type="PATRIC" id="fig|2162.10.peg.1611"/>
<evidence type="ECO:0000313" key="1">
    <source>
        <dbReference type="EMBL" id="AIS31330.1"/>
    </source>
</evidence>
<keyword evidence="5" id="KW-1185">Reference proteome</keyword>